<dbReference type="PROSITE" id="PS52015">
    <property type="entry name" value="TONB_CTD"/>
    <property type="match status" value="2"/>
</dbReference>
<keyword evidence="7" id="KW-0653">Protein transport</keyword>
<dbReference type="SUPFAM" id="SSF56935">
    <property type="entry name" value="Porins"/>
    <property type="match status" value="1"/>
</dbReference>
<keyword evidence="14" id="KW-1185">Reference proteome</keyword>
<dbReference type="InterPro" id="IPR037682">
    <property type="entry name" value="TonB_C"/>
</dbReference>
<dbReference type="GO" id="GO:0055085">
    <property type="term" value="P:transmembrane transport"/>
    <property type="evidence" value="ECO:0007669"/>
    <property type="project" value="InterPro"/>
</dbReference>
<feature type="transmembrane region" description="Helical" evidence="11">
    <location>
        <begin position="108"/>
        <end position="129"/>
    </location>
</feature>
<dbReference type="PANTHER" id="PTHR33446:SF2">
    <property type="entry name" value="PROTEIN TONB"/>
    <property type="match status" value="1"/>
</dbReference>
<name>A0A514CLJ1_9BACT</name>
<feature type="transmembrane region" description="Helical" evidence="11">
    <location>
        <begin position="285"/>
        <end position="304"/>
    </location>
</feature>
<dbReference type="GO" id="GO:0009279">
    <property type="term" value="C:cell outer membrane"/>
    <property type="evidence" value="ECO:0007669"/>
    <property type="project" value="UniProtKB-SubCell"/>
</dbReference>
<dbReference type="RefSeq" id="WP_141615898.1">
    <property type="nucleotide sequence ID" value="NZ_CP041253.1"/>
</dbReference>
<organism evidence="13 14">
    <name type="scientific">Echinicola soli</name>
    <dbReference type="NCBI Taxonomy" id="2591634"/>
    <lineage>
        <taxon>Bacteria</taxon>
        <taxon>Pseudomonadati</taxon>
        <taxon>Bacteroidota</taxon>
        <taxon>Cytophagia</taxon>
        <taxon>Cytophagales</taxon>
        <taxon>Cyclobacteriaceae</taxon>
        <taxon>Echinicola</taxon>
    </lineage>
</organism>
<dbReference type="Gene3D" id="3.30.1150.10">
    <property type="match status" value="2"/>
</dbReference>
<dbReference type="Proteomes" id="UP000316614">
    <property type="component" value="Chromosome"/>
</dbReference>
<keyword evidence="6 10" id="KW-0812">Transmembrane</keyword>
<dbReference type="GO" id="GO:0098797">
    <property type="term" value="C:plasma membrane protein complex"/>
    <property type="evidence" value="ECO:0007669"/>
    <property type="project" value="TreeGrafter"/>
</dbReference>
<evidence type="ECO:0000256" key="6">
    <source>
        <dbReference type="ARBA" id="ARBA00022692"/>
    </source>
</evidence>
<dbReference type="KEGG" id="echi:FKX85_17125"/>
<reference evidence="13 14" key="1">
    <citation type="submission" date="2019-06" db="EMBL/GenBank/DDBJ databases">
        <title>Echinicola alkalisoli sp. nov. isolated from saline soil.</title>
        <authorList>
            <person name="Sun J.-Q."/>
            <person name="Xu L."/>
        </authorList>
    </citation>
    <scope>NUCLEOTIDE SEQUENCE [LARGE SCALE GENOMIC DNA]</scope>
    <source>
        <strain evidence="13 14">LN3S3</strain>
    </source>
</reference>
<dbReference type="GO" id="GO:0015031">
    <property type="term" value="P:protein transport"/>
    <property type="evidence" value="ECO:0007669"/>
    <property type="project" value="UniProtKB-KW"/>
</dbReference>
<dbReference type="Gene3D" id="2.170.130.10">
    <property type="entry name" value="TonB-dependent receptor, plug domain"/>
    <property type="match status" value="1"/>
</dbReference>
<feature type="transmembrane region" description="Helical" evidence="11">
    <location>
        <begin position="37"/>
        <end position="56"/>
    </location>
</feature>
<feature type="domain" description="TonB C-terminal" evidence="12">
    <location>
        <begin position="418"/>
        <end position="516"/>
    </location>
</feature>
<dbReference type="EMBL" id="CP041253">
    <property type="protein sequence ID" value="QDH80668.1"/>
    <property type="molecule type" value="Genomic_DNA"/>
</dbReference>
<gene>
    <name evidence="13" type="ORF">FKX85_17125</name>
</gene>
<dbReference type="InterPro" id="IPR006260">
    <property type="entry name" value="TonB/TolA_C"/>
</dbReference>
<proteinExistence type="inferred from homology"/>
<dbReference type="Pfam" id="PF03544">
    <property type="entry name" value="TonB_C"/>
    <property type="match status" value="2"/>
</dbReference>
<evidence type="ECO:0000256" key="10">
    <source>
        <dbReference type="PROSITE-ProRule" id="PRU01360"/>
    </source>
</evidence>
<dbReference type="PROSITE" id="PS52016">
    <property type="entry name" value="TONB_DEPENDENT_REC_3"/>
    <property type="match status" value="1"/>
</dbReference>
<evidence type="ECO:0000256" key="8">
    <source>
        <dbReference type="ARBA" id="ARBA00022989"/>
    </source>
</evidence>
<keyword evidence="10" id="KW-1134">Transmembrane beta strand</keyword>
<protein>
    <submittedName>
        <fullName evidence="13">TonB family protein</fullName>
    </submittedName>
</protein>
<dbReference type="SUPFAM" id="SSF74653">
    <property type="entry name" value="TolA/TonB C-terminal domain"/>
    <property type="match status" value="2"/>
</dbReference>
<sequence>MAHLIDYIWQSSFCLLFFFGIYWVFLRREKVFGFTRVFLLVTPVLALLFPLIEIPVEFSKPTISLENTDFLQYLTAQEAKDDIAASYGLPEVTVESTKLPILLEWKDYLFLGYVAIALLLTFRLLWQFLQLRLLTEKGWYQTVFNLKSSYFLIPTFGLAPVFSFFNRLFWDDSQQLKPEEKEHIIKHEIEHIRQGHSWDMMYYQILSILFWFNPGIHLMRNALIDTHEYSADANVVKQTANKDTYTNLIVKIAFKGLDLPVGNYFIRSTTLKRIMMMKSNKKTNWFKLLMVVPLTAMLLALVSMKTISTSSFFDTGSSMSLANMKELIEQAQDTISVSTKVMHIPNPKHYEYVSSLTEGKVTAQLGNLQYEIGNISDDEEYADVLEMINIFKHHSRFTKNYNTPDLHTTADIMPEAKGGMDEWNKFLSKNLRYPTEARKIGMTGDIYIEFVVSKEGKVLHPTLKRSLGMGLDDEILRIFSLESMPEWNPGIIDGKPVNTLMVLPIRFKLDGEVAKSKSFFGTPSYSSDKDVFDVVEKMPAPQGGMEGWSEYISRNIEYPKDAMEKGVEGTVYVTFIVDKDGTTRDPQILRGIGSGADEEAMRLVMNSPKWSPGEQKGTNVPVKMRLPIKFELNKKNKPVKPNKLDEVVVVGYGAVTENKSTSPLLNYNTFEEGKEPLLVIAGKKYQKEKLSHLSPEDIKSINVLKDESAFEKYDEEGKYGVIEITLKDGVLWPRKSEEKSTSNIQNTNKDLPKLTIGKDPLYIVDGAITKKSALKHAYGPDDIESISVLKNGDAINLYGSKAQNGVIQITTKNKP</sequence>
<dbReference type="InterPro" id="IPR051045">
    <property type="entry name" value="TonB-dependent_transducer"/>
</dbReference>
<evidence type="ECO:0000256" key="1">
    <source>
        <dbReference type="ARBA" id="ARBA00004383"/>
    </source>
</evidence>
<comment type="similarity">
    <text evidence="10">Belongs to the TonB-dependent receptor family.</text>
</comment>
<comment type="similarity">
    <text evidence="2">Belongs to the TonB family.</text>
</comment>
<evidence type="ECO:0000256" key="3">
    <source>
        <dbReference type="ARBA" id="ARBA00022448"/>
    </source>
</evidence>
<keyword evidence="5" id="KW-0997">Cell inner membrane</keyword>
<dbReference type="Pfam" id="PF05569">
    <property type="entry name" value="Peptidase_M56"/>
    <property type="match status" value="1"/>
</dbReference>
<dbReference type="AlphaFoldDB" id="A0A514CLJ1"/>
<feature type="transmembrane region" description="Helical" evidence="11">
    <location>
        <begin position="7"/>
        <end position="25"/>
    </location>
</feature>
<dbReference type="NCBIfam" id="TIGR01352">
    <property type="entry name" value="tonB_Cterm"/>
    <property type="match status" value="1"/>
</dbReference>
<dbReference type="InterPro" id="IPR037066">
    <property type="entry name" value="Plug_dom_sf"/>
</dbReference>
<keyword evidence="3 10" id="KW-0813">Transport</keyword>
<dbReference type="PANTHER" id="PTHR33446">
    <property type="entry name" value="PROTEIN TONB-RELATED"/>
    <property type="match status" value="1"/>
</dbReference>
<feature type="domain" description="TonB C-terminal" evidence="12">
    <location>
        <begin position="543"/>
        <end position="639"/>
    </location>
</feature>
<evidence type="ECO:0000259" key="12">
    <source>
        <dbReference type="PROSITE" id="PS52015"/>
    </source>
</evidence>
<feature type="transmembrane region" description="Helical" evidence="11">
    <location>
        <begin position="201"/>
        <end position="219"/>
    </location>
</feature>
<keyword evidence="10" id="KW-0998">Cell outer membrane</keyword>
<evidence type="ECO:0000256" key="7">
    <source>
        <dbReference type="ARBA" id="ARBA00022927"/>
    </source>
</evidence>
<evidence type="ECO:0000313" key="14">
    <source>
        <dbReference type="Proteomes" id="UP000316614"/>
    </source>
</evidence>
<evidence type="ECO:0000256" key="11">
    <source>
        <dbReference type="SAM" id="Phobius"/>
    </source>
</evidence>
<accession>A0A514CLJ1</accession>
<dbReference type="OrthoDB" id="9812355at2"/>
<keyword evidence="8 11" id="KW-1133">Transmembrane helix</keyword>
<comment type="subcellular location">
    <subcellularLocation>
        <location evidence="1">Cell inner membrane</location>
        <topology evidence="1">Single-pass membrane protein</topology>
        <orientation evidence="1">Periplasmic side</orientation>
    </subcellularLocation>
    <subcellularLocation>
        <location evidence="10">Cell outer membrane</location>
        <topology evidence="10">Multi-pass membrane protein</topology>
    </subcellularLocation>
</comment>
<evidence type="ECO:0000256" key="5">
    <source>
        <dbReference type="ARBA" id="ARBA00022519"/>
    </source>
</evidence>
<dbReference type="CDD" id="cd07341">
    <property type="entry name" value="M56_BlaR1_MecR1_like"/>
    <property type="match status" value="1"/>
</dbReference>
<evidence type="ECO:0000313" key="13">
    <source>
        <dbReference type="EMBL" id="QDH80668.1"/>
    </source>
</evidence>
<evidence type="ECO:0000256" key="2">
    <source>
        <dbReference type="ARBA" id="ARBA00006555"/>
    </source>
</evidence>
<keyword evidence="4" id="KW-1003">Cell membrane</keyword>
<evidence type="ECO:0000256" key="9">
    <source>
        <dbReference type="ARBA" id="ARBA00023136"/>
    </source>
</evidence>
<keyword evidence="9 10" id="KW-0472">Membrane</keyword>
<dbReference type="InterPro" id="IPR039426">
    <property type="entry name" value="TonB-dep_rcpt-like"/>
</dbReference>
<feature type="transmembrane region" description="Helical" evidence="11">
    <location>
        <begin position="150"/>
        <end position="170"/>
    </location>
</feature>
<dbReference type="InterPro" id="IPR008756">
    <property type="entry name" value="Peptidase_M56"/>
</dbReference>
<evidence type="ECO:0000256" key="4">
    <source>
        <dbReference type="ARBA" id="ARBA00022475"/>
    </source>
</evidence>
<dbReference type="GO" id="GO:0031992">
    <property type="term" value="F:energy transducer activity"/>
    <property type="evidence" value="ECO:0007669"/>
    <property type="project" value="TreeGrafter"/>
</dbReference>